<keyword evidence="3" id="KW-1185">Reference proteome</keyword>
<gene>
    <name evidence="2" type="ORF">E2C01_053699</name>
</gene>
<feature type="region of interest" description="Disordered" evidence="1">
    <location>
        <begin position="57"/>
        <end position="88"/>
    </location>
</feature>
<dbReference type="AlphaFoldDB" id="A0A5B7GQT7"/>
<evidence type="ECO:0000313" key="3">
    <source>
        <dbReference type="Proteomes" id="UP000324222"/>
    </source>
</evidence>
<evidence type="ECO:0000313" key="2">
    <source>
        <dbReference type="EMBL" id="MPC59675.1"/>
    </source>
</evidence>
<protein>
    <submittedName>
        <fullName evidence="2">Uncharacterized protein</fullName>
    </submittedName>
</protein>
<dbReference type="EMBL" id="VSRR010016776">
    <property type="protein sequence ID" value="MPC59675.1"/>
    <property type="molecule type" value="Genomic_DNA"/>
</dbReference>
<comment type="caution">
    <text evidence="2">The sequence shown here is derived from an EMBL/GenBank/DDBJ whole genome shotgun (WGS) entry which is preliminary data.</text>
</comment>
<name>A0A5B7GQT7_PORTR</name>
<proteinExistence type="predicted"/>
<sequence length="102" mass="11063">MVSGRGNNTPGDEAWTAGGKCEGYSPLPASLLPSLFPRPHPPPDYILCLAATVRPPPAGVRGMRRSRSPRRSGVFVKPASHHLTPPGTLPVRHNHRLIMSLW</sequence>
<accession>A0A5B7GQT7</accession>
<reference evidence="2 3" key="1">
    <citation type="submission" date="2019-05" db="EMBL/GenBank/DDBJ databases">
        <title>Another draft genome of Portunus trituberculatus and its Hox gene families provides insights of decapod evolution.</title>
        <authorList>
            <person name="Jeong J.-H."/>
            <person name="Song I."/>
            <person name="Kim S."/>
            <person name="Choi T."/>
            <person name="Kim D."/>
            <person name="Ryu S."/>
            <person name="Kim W."/>
        </authorList>
    </citation>
    <scope>NUCLEOTIDE SEQUENCE [LARGE SCALE GENOMIC DNA]</scope>
    <source>
        <tissue evidence="2">Muscle</tissue>
    </source>
</reference>
<organism evidence="2 3">
    <name type="scientific">Portunus trituberculatus</name>
    <name type="common">Swimming crab</name>
    <name type="synonym">Neptunus trituberculatus</name>
    <dbReference type="NCBI Taxonomy" id="210409"/>
    <lineage>
        <taxon>Eukaryota</taxon>
        <taxon>Metazoa</taxon>
        <taxon>Ecdysozoa</taxon>
        <taxon>Arthropoda</taxon>
        <taxon>Crustacea</taxon>
        <taxon>Multicrustacea</taxon>
        <taxon>Malacostraca</taxon>
        <taxon>Eumalacostraca</taxon>
        <taxon>Eucarida</taxon>
        <taxon>Decapoda</taxon>
        <taxon>Pleocyemata</taxon>
        <taxon>Brachyura</taxon>
        <taxon>Eubrachyura</taxon>
        <taxon>Portunoidea</taxon>
        <taxon>Portunidae</taxon>
        <taxon>Portuninae</taxon>
        <taxon>Portunus</taxon>
    </lineage>
</organism>
<evidence type="ECO:0000256" key="1">
    <source>
        <dbReference type="SAM" id="MobiDB-lite"/>
    </source>
</evidence>
<dbReference type="Proteomes" id="UP000324222">
    <property type="component" value="Unassembled WGS sequence"/>
</dbReference>